<comment type="caution">
    <text evidence="2">The sequence shown here is derived from an EMBL/GenBank/DDBJ whole genome shotgun (WGS) entry which is preliminary data.</text>
</comment>
<dbReference type="InterPro" id="IPR029066">
    <property type="entry name" value="PLP-binding_barrel"/>
</dbReference>
<dbReference type="SUPFAM" id="SSF51419">
    <property type="entry name" value="PLP-binding barrel"/>
    <property type="match status" value="1"/>
</dbReference>
<dbReference type="EMBL" id="BAABGN010000001">
    <property type="protein sequence ID" value="GAA4415604.1"/>
    <property type="molecule type" value="Genomic_DNA"/>
</dbReference>
<name>A0ABP8KTK8_9MICO</name>
<protein>
    <submittedName>
        <fullName evidence="2">Amino acid deaminase</fullName>
    </submittedName>
</protein>
<dbReference type="Gene3D" id="3.20.20.10">
    <property type="entry name" value="Alanine racemase"/>
    <property type="match status" value="1"/>
</dbReference>
<evidence type="ECO:0000259" key="1">
    <source>
        <dbReference type="SMART" id="SM01119"/>
    </source>
</evidence>
<gene>
    <name evidence="2" type="ORF">GCM10023169_02090</name>
</gene>
<proteinExistence type="predicted"/>
<dbReference type="Pfam" id="PF14031">
    <property type="entry name" value="D-ser_dehydrat"/>
    <property type="match status" value="1"/>
</dbReference>
<dbReference type="Gene3D" id="2.40.37.20">
    <property type="entry name" value="D-serine dehydratase-like domain"/>
    <property type="match status" value="1"/>
</dbReference>
<dbReference type="InterPro" id="IPR026956">
    <property type="entry name" value="D-ser_dehydrat-like_dom"/>
</dbReference>
<organism evidence="2 3">
    <name type="scientific">Georgenia halophila</name>
    <dbReference type="NCBI Taxonomy" id="620889"/>
    <lineage>
        <taxon>Bacteria</taxon>
        <taxon>Bacillati</taxon>
        <taxon>Actinomycetota</taxon>
        <taxon>Actinomycetes</taxon>
        <taxon>Micrococcales</taxon>
        <taxon>Bogoriellaceae</taxon>
        <taxon>Georgenia</taxon>
    </lineage>
</organism>
<keyword evidence="3" id="KW-1185">Reference proteome</keyword>
<accession>A0ABP8KTK8</accession>
<feature type="domain" description="D-serine dehydratase-like" evidence="1">
    <location>
        <begin position="313"/>
        <end position="409"/>
    </location>
</feature>
<dbReference type="InterPro" id="IPR051466">
    <property type="entry name" value="D-amino_acid_metab_enzyme"/>
</dbReference>
<reference evidence="3" key="1">
    <citation type="journal article" date="2019" name="Int. J. Syst. Evol. Microbiol.">
        <title>The Global Catalogue of Microorganisms (GCM) 10K type strain sequencing project: providing services to taxonomists for standard genome sequencing and annotation.</title>
        <authorList>
            <consortium name="The Broad Institute Genomics Platform"/>
            <consortium name="The Broad Institute Genome Sequencing Center for Infectious Disease"/>
            <person name="Wu L."/>
            <person name="Ma J."/>
        </authorList>
    </citation>
    <scope>NUCLEOTIDE SEQUENCE [LARGE SCALE GENOMIC DNA]</scope>
    <source>
        <strain evidence="3">JCM 17810</strain>
    </source>
</reference>
<dbReference type="PANTHER" id="PTHR28004">
    <property type="entry name" value="ZGC:162816-RELATED"/>
    <property type="match status" value="1"/>
</dbReference>
<dbReference type="PANTHER" id="PTHR28004:SF8">
    <property type="entry name" value="D-SERINE DEAMINASE"/>
    <property type="match status" value="1"/>
</dbReference>
<evidence type="ECO:0000313" key="3">
    <source>
        <dbReference type="Proteomes" id="UP001500622"/>
    </source>
</evidence>
<dbReference type="RefSeq" id="WP_345214633.1">
    <property type="nucleotide sequence ID" value="NZ_BAABGN010000001.1"/>
</dbReference>
<sequence length="421" mass="44547">MSDDSSVPGWREVFSEHLFTPGPLDKNYVAGGFPVDVSGLPTPSFTLDVDAVRDNLGAMQDWTAACGVLLAPHGKTTMAPALWDWQLASGSWGITVANAFQLRVARAFGVPRVLVANELISPDGLAWLAGELADGFDVTCWADSVAGVEQMAAGLRAAGATRPLGVCVELGAADSRTGTRSPGEAREIALAVRGSDVLELRGIAAYEGSIHAAYEGIHAESREELLAQIREFLAMSRRAFTDLADLYEVSEPILTAGGSQYFDLVAEAFDGVAGQVPGALVVLRSGAYFVHDHGHYSAATPAATRHGPAFRGAAHVWARVLSVPEPGLALLDAGKRDVPYDAGLPRVLSVRRGASGEEAKVEAEVVKLNDQHAYVSVTAGTLAVGDVVRLGLSHPCTMFDKWRSVVLVEGDRAVGTIRTYF</sequence>
<evidence type="ECO:0000313" key="2">
    <source>
        <dbReference type="EMBL" id="GAA4415604.1"/>
    </source>
</evidence>
<dbReference type="SMART" id="SM01119">
    <property type="entry name" value="D-ser_dehydrat"/>
    <property type="match status" value="1"/>
</dbReference>
<dbReference type="Proteomes" id="UP001500622">
    <property type="component" value="Unassembled WGS sequence"/>
</dbReference>
<dbReference type="InterPro" id="IPR042208">
    <property type="entry name" value="D-ser_dehydrat-like_sf"/>
</dbReference>